<dbReference type="Proteomes" id="UP001148299">
    <property type="component" value="Unassembled WGS sequence"/>
</dbReference>
<protein>
    <submittedName>
        <fullName evidence="2">Uncharacterized protein</fullName>
    </submittedName>
</protein>
<feature type="compositionally biased region" description="Basic and acidic residues" evidence="1">
    <location>
        <begin position="13"/>
        <end position="28"/>
    </location>
</feature>
<evidence type="ECO:0000313" key="2">
    <source>
        <dbReference type="EMBL" id="KAJ5341772.1"/>
    </source>
</evidence>
<reference evidence="2" key="1">
    <citation type="submission" date="2022-12" db="EMBL/GenBank/DDBJ databases">
        <authorList>
            <person name="Petersen C."/>
        </authorList>
    </citation>
    <scope>NUCLEOTIDE SEQUENCE</scope>
    <source>
        <strain evidence="2">IBT 35675</strain>
    </source>
</reference>
<feature type="region of interest" description="Disordered" evidence="1">
    <location>
        <begin position="57"/>
        <end position="80"/>
    </location>
</feature>
<comment type="caution">
    <text evidence="2">The sequence shown here is derived from an EMBL/GenBank/DDBJ whole genome shotgun (WGS) entry which is preliminary data.</text>
</comment>
<evidence type="ECO:0000256" key="1">
    <source>
        <dbReference type="SAM" id="MobiDB-lite"/>
    </source>
</evidence>
<dbReference type="AlphaFoldDB" id="A0A9W9QPE0"/>
<name>A0A9W9QPE0_PENBR</name>
<organism evidence="2 3">
    <name type="scientific">Penicillium brevicompactum</name>
    <dbReference type="NCBI Taxonomy" id="5074"/>
    <lineage>
        <taxon>Eukaryota</taxon>
        <taxon>Fungi</taxon>
        <taxon>Dikarya</taxon>
        <taxon>Ascomycota</taxon>
        <taxon>Pezizomycotina</taxon>
        <taxon>Eurotiomycetes</taxon>
        <taxon>Eurotiomycetidae</taxon>
        <taxon>Eurotiales</taxon>
        <taxon>Aspergillaceae</taxon>
        <taxon>Penicillium</taxon>
    </lineage>
</organism>
<proteinExistence type="predicted"/>
<evidence type="ECO:0000313" key="3">
    <source>
        <dbReference type="Proteomes" id="UP001148299"/>
    </source>
</evidence>
<reference evidence="2" key="2">
    <citation type="journal article" date="2023" name="IMA Fungus">
        <title>Comparative genomic study of the Penicillium genus elucidates a diverse pangenome and 15 lateral gene transfer events.</title>
        <authorList>
            <person name="Petersen C."/>
            <person name="Sorensen T."/>
            <person name="Nielsen M.R."/>
            <person name="Sondergaard T.E."/>
            <person name="Sorensen J.L."/>
            <person name="Fitzpatrick D.A."/>
            <person name="Frisvad J.C."/>
            <person name="Nielsen K.L."/>
        </authorList>
    </citation>
    <scope>NUCLEOTIDE SEQUENCE</scope>
    <source>
        <strain evidence="2">IBT 35675</strain>
    </source>
</reference>
<feature type="compositionally biased region" description="Polar residues" evidence="1">
    <location>
        <begin position="1"/>
        <end position="12"/>
    </location>
</feature>
<accession>A0A9W9QPE0</accession>
<dbReference type="EMBL" id="JAPZBR010000008">
    <property type="protein sequence ID" value="KAJ5341772.1"/>
    <property type="molecule type" value="Genomic_DNA"/>
</dbReference>
<gene>
    <name evidence="2" type="ORF">N7541_010896</name>
</gene>
<keyword evidence="3" id="KW-1185">Reference proteome</keyword>
<feature type="region of interest" description="Disordered" evidence="1">
    <location>
        <begin position="1"/>
        <end position="28"/>
    </location>
</feature>
<sequence>MPRHQQYQVSGNQEKKQGTAESGSRRKETEELEFLKAVNHGRQLHLIANGILSVAKHDQLARDSPEPSASPRYGKDRRDL</sequence>